<evidence type="ECO:0000256" key="4">
    <source>
        <dbReference type="ARBA" id="ARBA00023002"/>
    </source>
</evidence>
<evidence type="ECO:0000313" key="8">
    <source>
        <dbReference type="EMBL" id="KAK3388771.1"/>
    </source>
</evidence>
<name>A0AAE0NW40_SORBR</name>
<dbReference type="PANTHER" id="PTHR47178">
    <property type="entry name" value="MONOOXYGENASE, FAD-BINDING"/>
    <property type="match status" value="1"/>
</dbReference>
<evidence type="ECO:0000256" key="3">
    <source>
        <dbReference type="ARBA" id="ARBA00022827"/>
    </source>
</evidence>
<dbReference type="Proteomes" id="UP001281003">
    <property type="component" value="Unassembled WGS sequence"/>
</dbReference>
<dbReference type="EMBL" id="JAUTDP010000015">
    <property type="protein sequence ID" value="KAK3388771.1"/>
    <property type="molecule type" value="Genomic_DNA"/>
</dbReference>
<dbReference type="GO" id="GO:0004497">
    <property type="term" value="F:monooxygenase activity"/>
    <property type="evidence" value="ECO:0007669"/>
    <property type="project" value="UniProtKB-KW"/>
</dbReference>
<evidence type="ECO:0000256" key="5">
    <source>
        <dbReference type="ARBA" id="ARBA00023033"/>
    </source>
</evidence>
<evidence type="ECO:0000313" key="9">
    <source>
        <dbReference type="Proteomes" id="UP001281003"/>
    </source>
</evidence>
<evidence type="ECO:0000256" key="2">
    <source>
        <dbReference type="ARBA" id="ARBA00022630"/>
    </source>
</evidence>
<keyword evidence="6" id="KW-0175">Coiled coil</keyword>
<dbReference type="AlphaFoldDB" id="A0AAE0NW40"/>
<keyword evidence="9" id="KW-1185">Reference proteome</keyword>
<comment type="caution">
    <text evidence="8">The sequence shown here is derived from an EMBL/GenBank/DDBJ whole genome shotgun (WGS) entry which is preliminary data.</text>
</comment>
<evidence type="ECO:0000256" key="1">
    <source>
        <dbReference type="ARBA" id="ARBA00001974"/>
    </source>
</evidence>
<feature type="domain" description="FAD-binding" evidence="7">
    <location>
        <begin position="14"/>
        <end position="52"/>
    </location>
</feature>
<evidence type="ECO:0000259" key="7">
    <source>
        <dbReference type="Pfam" id="PF01494"/>
    </source>
</evidence>
<keyword evidence="2" id="KW-0285">Flavoprotein</keyword>
<reference evidence="8" key="2">
    <citation type="submission" date="2023-07" db="EMBL/GenBank/DDBJ databases">
        <authorList>
            <consortium name="Lawrence Berkeley National Laboratory"/>
            <person name="Haridas S."/>
            <person name="Hensen N."/>
            <person name="Bonometti L."/>
            <person name="Westerberg I."/>
            <person name="Brannstrom I.O."/>
            <person name="Guillou S."/>
            <person name="Cros-Aarteil S."/>
            <person name="Calhoun S."/>
            <person name="Kuo A."/>
            <person name="Mondo S."/>
            <person name="Pangilinan J."/>
            <person name="Riley R."/>
            <person name="LaButti K."/>
            <person name="Andreopoulos B."/>
            <person name="Lipzen A."/>
            <person name="Chen C."/>
            <person name="Yanf M."/>
            <person name="Daum C."/>
            <person name="Ng V."/>
            <person name="Clum A."/>
            <person name="Steindorff A."/>
            <person name="Ohm R."/>
            <person name="Martin F."/>
            <person name="Silar P."/>
            <person name="Natvig D."/>
            <person name="Lalanne C."/>
            <person name="Gautier V."/>
            <person name="Ament-velasquez S.L."/>
            <person name="Kruys A."/>
            <person name="Hutchinson M.I."/>
            <person name="Powell A.J."/>
            <person name="Barry K."/>
            <person name="Miller A.N."/>
            <person name="Grigoriev I.V."/>
            <person name="Debuchy R."/>
            <person name="Gladieux P."/>
            <person name="Thoren M.H."/>
            <person name="Johannesson H."/>
        </authorList>
    </citation>
    <scope>NUCLEOTIDE SEQUENCE</scope>
    <source>
        <strain evidence="8">FGSC 1904</strain>
    </source>
</reference>
<accession>A0AAE0NW40</accession>
<dbReference type="InterPro" id="IPR036188">
    <property type="entry name" value="FAD/NAD-bd_sf"/>
</dbReference>
<dbReference type="Pfam" id="PF01494">
    <property type="entry name" value="FAD_binding_3"/>
    <property type="match status" value="2"/>
</dbReference>
<keyword evidence="5" id="KW-0503">Monooxygenase</keyword>
<dbReference type="PANTHER" id="PTHR47178:SF6">
    <property type="entry name" value="FAD-BINDING DOMAIN-CONTAINING PROTEIN"/>
    <property type="match status" value="1"/>
</dbReference>
<feature type="coiled-coil region" evidence="6">
    <location>
        <begin position="349"/>
        <end position="376"/>
    </location>
</feature>
<dbReference type="SUPFAM" id="SSF51905">
    <property type="entry name" value="FAD/NAD(P)-binding domain"/>
    <property type="match status" value="1"/>
</dbReference>
<comment type="cofactor">
    <cofactor evidence="1">
        <name>FAD</name>
        <dbReference type="ChEBI" id="CHEBI:57692"/>
    </cofactor>
</comment>
<evidence type="ECO:0000256" key="6">
    <source>
        <dbReference type="SAM" id="Coils"/>
    </source>
</evidence>
<feature type="domain" description="FAD-binding" evidence="7">
    <location>
        <begin position="126"/>
        <end position="370"/>
    </location>
</feature>
<keyword evidence="3" id="KW-0274">FAD</keyword>
<reference evidence="8" key="1">
    <citation type="journal article" date="2023" name="Mol. Phylogenet. Evol.">
        <title>Genome-scale phylogeny and comparative genomics of the fungal order Sordariales.</title>
        <authorList>
            <person name="Hensen N."/>
            <person name="Bonometti L."/>
            <person name="Westerberg I."/>
            <person name="Brannstrom I.O."/>
            <person name="Guillou S."/>
            <person name="Cros-Aarteil S."/>
            <person name="Calhoun S."/>
            <person name="Haridas S."/>
            <person name="Kuo A."/>
            <person name="Mondo S."/>
            <person name="Pangilinan J."/>
            <person name="Riley R."/>
            <person name="LaButti K."/>
            <person name="Andreopoulos B."/>
            <person name="Lipzen A."/>
            <person name="Chen C."/>
            <person name="Yan M."/>
            <person name="Daum C."/>
            <person name="Ng V."/>
            <person name="Clum A."/>
            <person name="Steindorff A."/>
            <person name="Ohm R.A."/>
            <person name="Martin F."/>
            <person name="Silar P."/>
            <person name="Natvig D.O."/>
            <person name="Lalanne C."/>
            <person name="Gautier V."/>
            <person name="Ament-Velasquez S.L."/>
            <person name="Kruys A."/>
            <person name="Hutchinson M.I."/>
            <person name="Powell A.J."/>
            <person name="Barry K."/>
            <person name="Miller A.N."/>
            <person name="Grigoriev I.V."/>
            <person name="Debuchy R."/>
            <person name="Gladieux P."/>
            <person name="Hiltunen Thoren M."/>
            <person name="Johannesson H."/>
        </authorList>
    </citation>
    <scope>NUCLEOTIDE SEQUENCE</scope>
    <source>
        <strain evidence="8">FGSC 1904</strain>
    </source>
</reference>
<gene>
    <name evidence="8" type="ORF">B0T20DRAFT_102352</name>
</gene>
<dbReference type="InterPro" id="IPR002938">
    <property type="entry name" value="FAD-bd"/>
</dbReference>
<sequence length="416" mass="45500">MSTGQGNGNDSQHMHVLIIGAGLGGLTLAQGLCKQGISFEIFERDANADARGQGYAVGLHDPEKLFASSLPSEVFSSLRSSCHLLPLTLPSCVAMFFPDGRAGYVTDSAETPCLRAHRLRLRQVLSAGLDIQWGKKATKIEESPDNEKVTVWFEDGTTAHGTILVGADGTFSAVRPHLLQKPNSEVLQVSSYSTMTMGECRLDRKGMEEQLRLAYSCYVAFGPDFALFSGLNRVSDDGQSGDYYWMVVDGKEVGDEHWVNTGTAEERLGKTKERLRSSGLDEKFRMTVERTGVEGVKKVTAWHDAVIEDIPPVNKVVLIGDAAHPMTPSRGEGAIYAIRDAVGLGKLLAENKQESSETLRQKLDEYQRKITAEGNKSILLARQVMKKAREGAAVGKPMAWGYELKIVDKPVELPLE</sequence>
<organism evidence="8 9">
    <name type="scientific">Sordaria brevicollis</name>
    <dbReference type="NCBI Taxonomy" id="83679"/>
    <lineage>
        <taxon>Eukaryota</taxon>
        <taxon>Fungi</taxon>
        <taxon>Dikarya</taxon>
        <taxon>Ascomycota</taxon>
        <taxon>Pezizomycotina</taxon>
        <taxon>Sordariomycetes</taxon>
        <taxon>Sordariomycetidae</taxon>
        <taxon>Sordariales</taxon>
        <taxon>Sordariaceae</taxon>
        <taxon>Sordaria</taxon>
    </lineage>
</organism>
<proteinExistence type="predicted"/>
<dbReference type="Gene3D" id="3.50.50.60">
    <property type="entry name" value="FAD/NAD(P)-binding domain"/>
    <property type="match status" value="1"/>
</dbReference>
<keyword evidence="4" id="KW-0560">Oxidoreductase</keyword>
<dbReference type="PRINTS" id="PR00420">
    <property type="entry name" value="RNGMNOXGNASE"/>
</dbReference>
<dbReference type="GO" id="GO:0071949">
    <property type="term" value="F:FAD binding"/>
    <property type="evidence" value="ECO:0007669"/>
    <property type="project" value="InterPro"/>
</dbReference>
<protein>
    <recommendedName>
        <fullName evidence="7">FAD-binding domain-containing protein</fullName>
    </recommendedName>
</protein>